<evidence type="ECO:0000256" key="3">
    <source>
        <dbReference type="ARBA" id="ARBA00023014"/>
    </source>
</evidence>
<proteinExistence type="predicted"/>
<dbReference type="PANTHER" id="PTHR40447">
    <property type="entry name" value="ANAEROBIC SULFITE REDUCTASE SUBUNIT A"/>
    <property type="match status" value="1"/>
</dbReference>
<feature type="domain" description="4Fe-4S ferredoxin-type" evidence="4">
    <location>
        <begin position="218"/>
        <end position="249"/>
    </location>
</feature>
<feature type="domain" description="4Fe-4S ferredoxin-type" evidence="4">
    <location>
        <begin position="300"/>
        <end position="329"/>
    </location>
</feature>
<accession>A0ABS2FIJ8</accession>
<dbReference type="InterPro" id="IPR009051">
    <property type="entry name" value="Helical_ferredxn"/>
</dbReference>
<keyword evidence="1" id="KW-0479">Metal-binding</keyword>
<keyword evidence="2" id="KW-0408">Iron</keyword>
<dbReference type="PROSITE" id="PS51379">
    <property type="entry name" value="4FE4S_FER_2"/>
    <property type="match status" value="2"/>
</dbReference>
<evidence type="ECO:0000256" key="2">
    <source>
        <dbReference type="ARBA" id="ARBA00023004"/>
    </source>
</evidence>
<keyword evidence="6" id="KW-1185">Reference proteome</keyword>
<reference evidence="5 6" key="1">
    <citation type="journal article" date="2021" name="Sci. Rep.">
        <title>The distribution of antibiotic resistance genes in chicken gut microbiota commensals.</title>
        <authorList>
            <person name="Juricova H."/>
            <person name="Matiasovicova J."/>
            <person name="Kubasova T."/>
            <person name="Cejkova D."/>
            <person name="Rychlik I."/>
        </authorList>
    </citation>
    <scope>NUCLEOTIDE SEQUENCE [LARGE SCALE GENOMIC DNA]</scope>
    <source>
        <strain evidence="5 6">An435</strain>
    </source>
</reference>
<dbReference type="Pfam" id="PF17179">
    <property type="entry name" value="Fer4_22"/>
    <property type="match status" value="1"/>
</dbReference>
<dbReference type="EMBL" id="JACJLL010000103">
    <property type="protein sequence ID" value="MBM6820324.1"/>
    <property type="molecule type" value="Genomic_DNA"/>
</dbReference>
<dbReference type="InterPro" id="IPR014259">
    <property type="entry name" value="Sulphite_reductase_A"/>
</dbReference>
<dbReference type="PROSITE" id="PS00198">
    <property type="entry name" value="4FE4S_FER_1"/>
    <property type="match status" value="2"/>
</dbReference>
<name>A0ABS2FIJ8_9CLOT</name>
<gene>
    <name evidence="5" type="primary">asrA</name>
    <name evidence="5" type="ORF">H6A19_13415</name>
</gene>
<dbReference type="InterPro" id="IPR017900">
    <property type="entry name" value="4Fe4S_Fe_S_CS"/>
</dbReference>
<dbReference type="InterPro" id="IPR017896">
    <property type="entry name" value="4Fe4S_Fe-S-bd"/>
</dbReference>
<dbReference type="Proteomes" id="UP000767334">
    <property type="component" value="Unassembled WGS sequence"/>
</dbReference>
<organism evidence="5 6">
    <name type="scientific">Clostridium saudiense</name>
    <dbReference type="NCBI Taxonomy" id="1414720"/>
    <lineage>
        <taxon>Bacteria</taxon>
        <taxon>Bacillati</taxon>
        <taxon>Bacillota</taxon>
        <taxon>Clostridia</taxon>
        <taxon>Eubacteriales</taxon>
        <taxon>Clostridiaceae</taxon>
        <taxon>Clostridium</taxon>
    </lineage>
</organism>
<comment type="caution">
    <text evidence="5">The sequence shown here is derived from an EMBL/GenBank/DDBJ whole genome shotgun (WGS) entry which is preliminary data.</text>
</comment>
<dbReference type="PANTHER" id="PTHR40447:SF1">
    <property type="entry name" value="ANAEROBIC SULFITE REDUCTASE SUBUNIT A"/>
    <property type="match status" value="1"/>
</dbReference>
<dbReference type="Gene3D" id="1.10.1060.10">
    <property type="entry name" value="Alpha-helical ferredoxin"/>
    <property type="match status" value="1"/>
</dbReference>
<evidence type="ECO:0000313" key="5">
    <source>
        <dbReference type="EMBL" id="MBM6820324.1"/>
    </source>
</evidence>
<dbReference type="NCBIfam" id="TIGR02910">
    <property type="entry name" value="sulfite_red_A"/>
    <property type="match status" value="1"/>
</dbReference>
<keyword evidence="3" id="KW-0411">Iron-sulfur</keyword>
<dbReference type="SUPFAM" id="SSF46548">
    <property type="entry name" value="alpha-helical ferredoxin"/>
    <property type="match status" value="1"/>
</dbReference>
<evidence type="ECO:0000313" key="6">
    <source>
        <dbReference type="Proteomes" id="UP000767334"/>
    </source>
</evidence>
<protein>
    <submittedName>
        <fullName evidence="5">Anaerobic sulfite reductase subunit AsrA</fullName>
    </submittedName>
</protein>
<evidence type="ECO:0000259" key="4">
    <source>
        <dbReference type="PROSITE" id="PS51379"/>
    </source>
</evidence>
<evidence type="ECO:0000256" key="1">
    <source>
        <dbReference type="ARBA" id="ARBA00022723"/>
    </source>
</evidence>
<sequence length="347" mass="40725">MGYKLLSNEINSLFEKLKEEYKIYAPKRFVKQGRYSDTDIIKYDEVNSFEEIVYNEKSTYPAKEVITPINQTLYFFTEDEFRESKNPYGNKKILIFARPCDINAQKRQDKIYLENGGFEDFFYKRIREKVRFVCMECVEGFDTCFCTVMNSNKTDDYSLAIRFYENSALFKINDDEFDKYFTNCTEEEFELKFIEKNMAEVNIPEIESKEVLNKLKEHSMWKEYDRRCIQCGSCTIACPTCSCYTTRDIIYNENTNVGERKRVQASCHIDGFDEMAGGHIFRNTAGDKMRYKVLHKIHDYKEKFGDTHMCVGCGRCTDRCPENISITATINKVDEAVKEIIGGECNE</sequence>
<dbReference type="RefSeq" id="WP_195964294.1">
    <property type="nucleotide sequence ID" value="NZ_JACJLL010000103.1"/>
</dbReference>